<dbReference type="InterPro" id="IPR000425">
    <property type="entry name" value="MIP"/>
</dbReference>
<dbReference type="EMBL" id="FOLG01000036">
    <property type="protein sequence ID" value="SFD33439.1"/>
    <property type="molecule type" value="Genomic_DNA"/>
</dbReference>
<sequence>MGYFLGELVGTLILTLFGCGCVANIALAKSKGQGGGWIVVALGWGFAVAFGVYVAGKYTGAHINPAVTIGLASVGAIDWSLVPVYIGGQMVGGFLGAVLCYLVYLPHWKATEDTGTKLAVFSTMPAIPNVAANFLAEFIGTAVLLFILLGIGVNSFADGLNPLIVGFYIAAIGLSLGGPTGYAINPARDLGPRIAHAVLPIAGKGASGWSYAWIPVVAPICGGIAGATLYKLLAG</sequence>
<dbReference type="SUPFAM" id="SSF81338">
    <property type="entry name" value="Aquaporin-like"/>
    <property type="match status" value="1"/>
</dbReference>
<dbReference type="STRING" id="441112.SAMN04488094_1364"/>
<feature type="transmembrane region" description="Helical" evidence="8">
    <location>
        <begin position="34"/>
        <end position="54"/>
    </location>
</feature>
<accession>A0A1I1RGM6</accession>
<proteinExistence type="inferred from homology"/>
<dbReference type="PANTHER" id="PTHR43829">
    <property type="entry name" value="AQUAPORIN OR AQUAGLYCEROPORIN RELATED"/>
    <property type="match status" value="1"/>
</dbReference>
<organism evidence="9 10">
    <name type="scientific">Tropicimonas isoalkanivorans</name>
    <dbReference type="NCBI Taxonomy" id="441112"/>
    <lineage>
        <taxon>Bacteria</taxon>
        <taxon>Pseudomonadati</taxon>
        <taxon>Pseudomonadota</taxon>
        <taxon>Alphaproteobacteria</taxon>
        <taxon>Rhodobacterales</taxon>
        <taxon>Roseobacteraceae</taxon>
        <taxon>Tropicimonas</taxon>
    </lineage>
</organism>
<evidence type="ECO:0000256" key="1">
    <source>
        <dbReference type="ARBA" id="ARBA00004141"/>
    </source>
</evidence>
<keyword evidence="6 8" id="KW-0472">Membrane</keyword>
<feature type="transmembrane region" description="Helical" evidence="8">
    <location>
        <begin position="93"/>
        <end position="110"/>
    </location>
</feature>
<keyword evidence="3 7" id="KW-0813">Transport</keyword>
<feature type="transmembrane region" description="Helical" evidence="8">
    <location>
        <begin position="163"/>
        <end position="184"/>
    </location>
</feature>
<protein>
    <submittedName>
        <fullName evidence="9">Glycerol uptake facilitator protein</fullName>
    </submittedName>
</protein>
<dbReference type="Gene3D" id="1.20.1080.10">
    <property type="entry name" value="Glycerol uptake facilitator protein"/>
    <property type="match status" value="1"/>
</dbReference>
<dbReference type="InterPro" id="IPR022357">
    <property type="entry name" value="MIP_CS"/>
</dbReference>
<dbReference type="PRINTS" id="PR00783">
    <property type="entry name" value="MINTRINSICP"/>
</dbReference>
<dbReference type="GO" id="GO:0015254">
    <property type="term" value="F:glycerol channel activity"/>
    <property type="evidence" value="ECO:0007669"/>
    <property type="project" value="TreeGrafter"/>
</dbReference>
<evidence type="ECO:0000256" key="2">
    <source>
        <dbReference type="ARBA" id="ARBA00006175"/>
    </source>
</evidence>
<evidence type="ECO:0000256" key="7">
    <source>
        <dbReference type="RuleBase" id="RU000477"/>
    </source>
</evidence>
<dbReference type="InterPro" id="IPR050363">
    <property type="entry name" value="MIP/Aquaporin"/>
</dbReference>
<dbReference type="InterPro" id="IPR023271">
    <property type="entry name" value="Aquaporin-like"/>
</dbReference>
<dbReference type="Proteomes" id="UP000198728">
    <property type="component" value="Unassembled WGS sequence"/>
</dbReference>
<evidence type="ECO:0000256" key="6">
    <source>
        <dbReference type="ARBA" id="ARBA00023136"/>
    </source>
</evidence>
<dbReference type="RefSeq" id="WP_093363087.1">
    <property type="nucleotide sequence ID" value="NZ_FOLG01000036.1"/>
</dbReference>
<dbReference type="GO" id="GO:0005886">
    <property type="term" value="C:plasma membrane"/>
    <property type="evidence" value="ECO:0007669"/>
    <property type="project" value="TreeGrafter"/>
</dbReference>
<name>A0A1I1RGM6_9RHOB</name>
<comment type="subcellular location">
    <subcellularLocation>
        <location evidence="1">Membrane</location>
        <topology evidence="1">Multi-pass membrane protein</topology>
    </subcellularLocation>
</comment>
<evidence type="ECO:0000256" key="3">
    <source>
        <dbReference type="ARBA" id="ARBA00022448"/>
    </source>
</evidence>
<dbReference type="Pfam" id="PF00230">
    <property type="entry name" value="MIP"/>
    <property type="match status" value="1"/>
</dbReference>
<reference evidence="9 10" key="1">
    <citation type="submission" date="2016-10" db="EMBL/GenBank/DDBJ databases">
        <authorList>
            <person name="de Groot N.N."/>
        </authorList>
    </citation>
    <scope>NUCLEOTIDE SEQUENCE [LARGE SCALE GENOMIC DNA]</scope>
    <source>
        <strain evidence="9 10">DSM 19548</strain>
    </source>
</reference>
<keyword evidence="5 8" id="KW-1133">Transmembrane helix</keyword>
<dbReference type="AlphaFoldDB" id="A0A1I1RGM6"/>
<gene>
    <name evidence="9" type="ORF">SAMN04488094_1364</name>
</gene>
<evidence type="ECO:0000256" key="5">
    <source>
        <dbReference type="ARBA" id="ARBA00022989"/>
    </source>
</evidence>
<dbReference type="PANTHER" id="PTHR43829:SF9">
    <property type="entry name" value="AQUAPORIN-9"/>
    <property type="match status" value="1"/>
</dbReference>
<evidence type="ECO:0000313" key="10">
    <source>
        <dbReference type="Proteomes" id="UP000198728"/>
    </source>
</evidence>
<evidence type="ECO:0000256" key="8">
    <source>
        <dbReference type="SAM" id="Phobius"/>
    </source>
</evidence>
<keyword evidence="4 7" id="KW-0812">Transmembrane</keyword>
<keyword evidence="10" id="KW-1185">Reference proteome</keyword>
<evidence type="ECO:0000256" key="4">
    <source>
        <dbReference type="ARBA" id="ARBA00022692"/>
    </source>
</evidence>
<feature type="transmembrane region" description="Helical" evidence="8">
    <location>
        <begin position="130"/>
        <end position="151"/>
    </location>
</feature>
<feature type="transmembrane region" description="Helical" evidence="8">
    <location>
        <begin position="212"/>
        <end position="233"/>
    </location>
</feature>
<dbReference type="PROSITE" id="PS00221">
    <property type="entry name" value="MIP"/>
    <property type="match status" value="1"/>
</dbReference>
<dbReference type="OrthoDB" id="9807293at2"/>
<dbReference type="NCBIfam" id="TIGR00861">
    <property type="entry name" value="MIP"/>
    <property type="match status" value="1"/>
</dbReference>
<feature type="transmembrane region" description="Helical" evidence="8">
    <location>
        <begin position="6"/>
        <end position="27"/>
    </location>
</feature>
<comment type="similarity">
    <text evidence="2 7">Belongs to the MIP/aquaporin (TC 1.A.8) family.</text>
</comment>
<evidence type="ECO:0000313" key="9">
    <source>
        <dbReference type="EMBL" id="SFD33439.1"/>
    </source>
</evidence>